<keyword evidence="8" id="KW-1185">Reference proteome</keyword>
<sequence>MTANRRRVLIALMGAQVLAGLAHGVTYSMGALLSAEMAGAAWGGAASTVTTVGAGLWAVPLATLVEKRGRRASLSTGLALGSLGALSALAGAQTNLFAFVLIGFFFLGAAVAMNLQARFAAADVAGEDNQGRFISLVVWSTTVGAVAGPNLFAPTEKLGEALGLAPFSGAYLVCFGVQWLAVVLLQVMIRPEVHPTRTRATGRVPLGRYPSAAAAIAVNAVSHFAMVALMSMTAVHLHGHGASITLIGVTISFHVLGMYGFAPVFGWLADATRPSLAIHLGLGLSLLSASMMIAGAQTEAVVVVALLLLGVGWSSTLVGSSTLITNVTAEQDRPTVQGRSDFVMNLTGATGGVIAGPVVSMWGIEWMGVVVVAAIAVVVAGTRVYGARAAAPKK</sequence>
<name>A0ABU1ZTS9_9CORY</name>
<dbReference type="Pfam" id="PF07690">
    <property type="entry name" value="MFS_1"/>
    <property type="match status" value="1"/>
</dbReference>
<feature type="transmembrane region" description="Helical" evidence="5">
    <location>
        <begin position="300"/>
        <end position="321"/>
    </location>
</feature>
<feature type="transmembrane region" description="Helical" evidence="5">
    <location>
        <begin position="40"/>
        <end position="65"/>
    </location>
</feature>
<feature type="transmembrane region" description="Helical" evidence="5">
    <location>
        <begin position="72"/>
        <end position="90"/>
    </location>
</feature>
<keyword evidence="2 5" id="KW-0812">Transmembrane</keyword>
<evidence type="ECO:0000256" key="1">
    <source>
        <dbReference type="ARBA" id="ARBA00004651"/>
    </source>
</evidence>
<dbReference type="InterPro" id="IPR020846">
    <property type="entry name" value="MFS_dom"/>
</dbReference>
<feature type="transmembrane region" description="Helical" evidence="5">
    <location>
        <begin position="96"/>
        <end position="121"/>
    </location>
</feature>
<evidence type="ECO:0000259" key="6">
    <source>
        <dbReference type="PROSITE" id="PS50850"/>
    </source>
</evidence>
<feature type="transmembrane region" description="Helical" evidence="5">
    <location>
        <begin position="209"/>
        <end position="232"/>
    </location>
</feature>
<dbReference type="InterPro" id="IPR011701">
    <property type="entry name" value="MFS"/>
</dbReference>
<evidence type="ECO:0000256" key="3">
    <source>
        <dbReference type="ARBA" id="ARBA00022989"/>
    </source>
</evidence>
<keyword evidence="4 5" id="KW-0472">Membrane</keyword>
<dbReference type="EMBL" id="JAVDXZ010000001">
    <property type="protein sequence ID" value="MDR7328335.1"/>
    <property type="molecule type" value="Genomic_DNA"/>
</dbReference>
<dbReference type="SUPFAM" id="SSF103473">
    <property type="entry name" value="MFS general substrate transporter"/>
    <property type="match status" value="1"/>
</dbReference>
<dbReference type="PROSITE" id="PS50850">
    <property type="entry name" value="MFS"/>
    <property type="match status" value="1"/>
</dbReference>
<dbReference type="InterPro" id="IPR036259">
    <property type="entry name" value="MFS_trans_sf"/>
</dbReference>
<feature type="transmembrane region" description="Helical" evidence="5">
    <location>
        <begin position="164"/>
        <end position="189"/>
    </location>
</feature>
<comment type="subcellular location">
    <subcellularLocation>
        <location evidence="1">Cell membrane</location>
        <topology evidence="1">Multi-pass membrane protein</topology>
    </subcellularLocation>
</comment>
<feature type="transmembrane region" description="Helical" evidence="5">
    <location>
        <begin position="276"/>
        <end position="294"/>
    </location>
</feature>
<organism evidence="7 8">
    <name type="scientific">Corynebacterium guangdongense</name>
    <dbReference type="NCBI Taxonomy" id="1783348"/>
    <lineage>
        <taxon>Bacteria</taxon>
        <taxon>Bacillati</taxon>
        <taxon>Actinomycetota</taxon>
        <taxon>Actinomycetes</taxon>
        <taxon>Mycobacteriales</taxon>
        <taxon>Corynebacteriaceae</taxon>
        <taxon>Corynebacterium</taxon>
    </lineage>
</organism>
<feature type="transmembrane region" description="Helical" evidence="5">
    <location>
        <begin position="133"/>
        <end position="152"/>
    </location>
</feature>
<evidence type="ECO:0000313" key="8">
    <source>
        <dbReference type="Proteomes" id="UP001180840"/>
    </source>
</evidence>
<protein>
    <submittedName>
        <fullName evidence="7">MFS family permease</fullName>
    </submittedName>
</protein>
<evidence type="ECO:0000256" key="4">
    <source>
        <dbReference type="ARBA" id="ARBA00023136"/>
    </source>
</evidence>
<evidence type="ECO:0000313" key="7">
    <source>
        <dbReference type="EMBL" id="MDR7328335.1"/>
    </source>
</evidence>
<reference evidence="7" key="1">
    <citation type="submission" date="2023-07" db="EMBL/GenBank/DDBJ databases">
        <title>Sequencing the genomes of 1000 actinobacteria strains.</title>
        <authorList>
            <person name="Klenk H.-P."/>
        </authorList>
    </citation>
    <scope>NUCLEOTIDE SEQUENCE</scope>
    <source>
        <strain evidence="7">DSM 107476</strain>
    </source>
</reference>
<dbReference type="PANTHER" id="PTHR23534">
    <property type="entry name" value="MFS PERMEASE"/>
    <property type="match status" value="1"/>
</dbReference>
<gene>
    <name evidence="7" type="ORF">J2S39_000011</name>
</gene>
<comment type="caution">
    <text evidence="7">The sequence shown here is derived from an EMBL/GenBank/DDBJ whole genome shotgun (WGS) entry which is preliminary data.</text>
</comment>
<keyword evidence="3 5" id="KW-1133">Transmembrane helix</keyword>
<dbReference type="Proteomes" id="UP001180840">
    <property type="component" value="Unassembled WGS sequence"/>
</dbReference>
<evidence type="ECO:0000256" key="2">
    <source>
        <dbReference type="ARBA" id="ARBA00022692"/>
    </source>
</evidence>
<dbReference type="PANTHER" id="PTHR23534:SF1">
    <property type="entry name" value="MAJOR FACILITATOR SUPERFAMILY PROTEIN"/>
    <property type="match status" value="1"/>
</dbReference>
<accession>A0ABU1ZTS9</accession>
<feature type="transmembrane region" description="Helical" evidence="5">
    <location>
        <begin position="244"/>
        <end position="269"/>
    </location>
</feature>
<evidence type="ECO:0000256" key="5">
    <source>
        <dbReference type="SAM" id="Phobius"/>
    </source>
</evidence>
<proteinExistence type="predicted"/>
<feature type="domain" description="Major facilitator superfamily (MFS) profile" evidence="6">
    <location>
        <begin position="208"/>
        <end position="394"/>
    </location>
</feature>
<dbReference type="Gene3D" id="1.20.1250.20">
    <property type="entry name" value="MFS general substrate transporter like domains"/>
    <property type="match status" value="1"/>
</dbReference>
<dbReference type="RefSeq" id="WP_290197076.1">
    <property type="nucleotide sequence ID" value="NZ_CP047654.1"/>
</dbReference>
<feature type="transmembrane region" description="Helical" evidence="5">
    <location>
        <begin position="366"/>
        <end position="386"/>
    </location>
</feature>
<feature type="transmembrane region" description="Helical" evidence="5">
    <location>
        <begin position="342"/>
        <end position="360"/>
    </location>
</feature>